<protein>
    <recommendedName>
        <fullName evidence="3">Phosphoheptose isomerase</fullName>
    </recommendedName>
</protein>
<gene>
    <name evidence="1" type="ORF">A3I56_01535</name>
</gene>
<organism evidence="1 2">
    <name type="scientific">Candidatus Roizmanbacteria bacterium RIFCSPLOWO2_02_FULL_43_10</name>
    <dbReference type="NCBI Taxonomy" id="1802078"/>
    <lineage>
        <taxon>Bacteria</taxon>
        <taxon>Candidatus Roizmaniibacteriota</taxon>
    </lineage>
</organism>
<dbReference type="InterPro" id="IPR014710">
    <property type="entry name" value="RmlC-like_jellyroll"/>
</dbReference>
<accession>A0A1F7JX20</accession>
<dbReference type="Gene3D" id="2.60.120.10">
    <property type="entry name" value="Jelly Rolls"/>
    <property type="match status" value="1"/>
</dbReference>
<sequence>MSHFYIHASQLSQHVGKSDLIQLVEKQIHELGFIVKEKNDTRPWGVYFTFQINSLPAFINEFYHHLDIDTTTTSLSPKLLIIDPGHRLSWQYHNRRVNIWKVIAGEVAIPMNWTDREMPGLHYYPGEVVTIPSGMRHRLTALDTWAIIAEIWQHTDPHNLSNEEDIIRLSDDYGRAGTS</sequence>
<comment type="caution">
    <text evidence="1">The sequence shown here is derived from an EMBL/GenBank/DDBJ whole genome shotgun (WGS) entry which is preliminary data.</text>
</comment>
<dbReference type="AlphaFoldDB" id="A0A1F7JX20"/>
<dbReference type="Proteomes" id="UP000176269">
    <property type="component" value="Unassembled WGS sequence"/>
</dbReference>
<evidence type="ECO:0000313" key="1">
    <source>
        <dbReference type="EMBL" id="OGK60150.1"/>
    </source>
</evidence>
<dbReference type="InterPro" id="IPR011051">
    <property type="entry name" value="RmlC_Cupin_sf"/>
</dbReference>
<evidence type="ECO:0000313" key="2">
    <source>
        <dbReference type="Proteomes" id="UP000176269"/>
    </source>
</evidence>
<evidence type="ECO:0008006" key="3">
    <source>
        <dbReference type="Google" id="ProtNLM"/>
    </source>
</evidence>
<dbReference type="SUPFAM" id="SSF51182">
    <property type="entry name" value="RmlC-like cupins"/>
    <property type="match status" value="1"/>
</dbReference>
<name>A0A1F7JX20_9BACT</name>
<reference evidence="1 2" key="1">
    <citation type="journal article" date="2016" name="Nat. Commun.">
        <title>Thousands of microbial genomes shed light on interconnected biogeochemical processes in an aquifer system.</title>
        <authorList>
            <person name="Anantharaman K."/>
            <person name="Brown C.T."/>
            <person name="Hug L.A."/>
            <person name="Sharon I."/>
            <person name="Castelle C.J."/>
            <person name="Probst A.J."/>
            <person name="Thomas B.C."/>
            <person name="Singh A."/>
            <person name="Wilkins M.J."/>
            <person name="Karaoz U."/>
            <person name="Brodie E.L."/>
            <person name="Williams K.H."/>
            <person name="Hubbard S.S."/>
            <person name="Banfield J.F."/>
        </authorList>
    </citation>
    <scope>NUCLEOTIDE SEQUENCE [LARGE SCALE GENOMIC DNA]</scope>
</reference>
<dbReference type="EMBL" id="MGBC01000030">
    <property type="protein sequence ID" value="OGK60150.1"/>
    <property type="molecule type" value="Genomic_DNA"/>
</dbReference>
<proteinExistence type="predicted"/>